<reference evidence="1" key="1">
    <citation type="journal article" date="2012" name="Mol. Plant Microbe Interact.">
        <title>A highly conserved effector in Fusarium oxysporum is required for full virulence on Arabidopsis.</title>
        <authorList>
            <person name="Thatcher L.F."/>
            <person name="Gardiner D.M."/>
            <person name="Kazan K."/>
            <person name="Manners J."/>
        </authorList>
    </citation>
    <scope>NUCLEOTIDE SEQUENCE [LARGE SCALE GENOMIC DNA]</scope>
    <source>
        <strain evidence="1">Fo5176</strain>
    </source>
</reference>
<organism evidence="1">
    <name type="scientific">Fusarium oxysporum (strain Fo5176)</name>
    <name type="common">Fusarium vascular wilt</name>
    <dbReference type="NCBI Taxonomy" id="660025"/>
    <lineage>
        <taxon>Eukaryota</taxon>
        <taxon>Fungi</taxon>
        <taxon>Dikarya</taxon>
        <taxon>Ascomycota</taxon>
        <taxon>Pezizomycotina</taxon>
        <taxon>Sordariomycetes</taxon>
        <taxon>Hypocreomycetidae</taxon>
        <taxon>Hypocreales</taxon>
        <taxon>Nectriaceae</taxon>
        <taxon>Fusarium</taxon>
        <taxon>Fusarium oxysporum species complex</taxon>
    </lineage>
</organism>
<proteinExistence type="predicted"/>
<evidence type="ECO:0000313" key="1">
    <source>
        <dbReference type="EMBL" id="EGU83655.1"/>
    </source>
</evidence>
<comment type="caution">
    <text evidence="1">The sequence shown here is derived from an EMBL/GenBank/DDBJ whole genome shotgun (WGS) entry which is preliminary data.</text>
</comment>
<accession>F9FHE0</accession>
<gene>
    <name evidence="1" type="ORF">FOXB_05819</name>
</gene>
<dbReference type="AlphaFoldDB" id="F9FHE0"/>
<dbReference type="EMBL" id="AFQF01001826">
    <property type="protein sequence ID" value="EGU83655.1"/>
    <property type="molecule type" value="Genomic_DNA"/>
</dbReference>
<protein>
    <submittedName>
        <fullName evidence="1">Uncharacterized protein</fullName>
    </submittedName>
</protein>
<name>F9FHE0_FUSOF</name>
<sequence>MAPYLAEWPWSPLPMLPAIGAIMLRGTLDTVVDIKEDWIGAAMVDSFDLTKK</sequence>